<dbReference type="GO" id="GO:0000981">
    <property type="term" value="F:DNA-binding transcription factor activity, RNA polymerase II-specific"/>
    <property type="evidence" value="ECO:0007669"/>
    <property type="project" value="InterPro"/>
</dbReference>
<dbReference type="InterPro" id="IPR036864">
    <property type="entry name" value="Zn2-C6_fun-type_DNA-bd_sf"/>
</dbReference>
<dbReference type="EMBL" id="MU003720">
    <property type="protein sequence ID" value="KAF2802875.1"/>
    <property type="molecule type" value="Genomic_DNA"/>
</dbReference>
<dbReference type="SUPFAM" id="SSF57701">
    <property type="entry name" value="Zn2/Cys6 DNA-binding domain"/>
    <property type="match status" value="1"/>
</dbReference>
<reference evidence="5" key="2">
    <citation type="submission" date="2020-04" db="EMBL/GenBank/DDBJ databases">
        <authorList>
            <consortium name="NCBI Genome Project"/>
        </authorList>
    </citation>
    <scope>NUCLEOTIDE SEQUENCE</scope>
    <source>
        <strain evidence="5">CBS 304.34</strain>
    </source>
</reference>
<evidence type="ECO:0000313" key="3">
    <source>
        <dbReference type="EMBL" id="KAF2802875.1"/>
    </source>
</evidence>
<dbReference type="Pfam" id="PF00172">
    <property type="entry name" value="Zn_clus"/>
    <property type="match status" value="1"/>
</dbReference>
<dbReference type="OrthoDB" id="5429770at2759"/>
<organism evidence="3">
    <name type="scientific">Mytilinidion resinicola</name>
    <dbReference type="NCBI Taxonomy" id="574789"/>
    <lineage>
        <taxon>Eukaryota</taxon>
        <taxon>Fungi</taxon>
        <taxon>Dikarya</taxon>
        <taxon>Ascomycota</taxon>
        <taxon>Pezizomycotina</taxon>
        <taxon>Dothideomycetes</taxon>
        <taxon>Pleosporomycetidae</taxon>
        <taxon>Mytilinidiales</taxon>
        <taxon>Mytilinidiaceae</taxon>
        <taxon>Mytilinidion</taxon>
    </lineage>
</organism>
<dbReference type="GO" id="GO:0008270">
    <property type="term" value="F:zinc ion binding"/>
    <property type="evidence" value="ECO:0007669"/>
    <property type="project" value="InterPro"/>
</dbReference>
<dbReference type="InterPro" id="IPR001138">
    <property type="entry name" value="Zn2Cys6_DnaBD"/>
</dbReference>
<accession>A0A6A6Y3R7</accession>
<evidence type="ECO:0000259" key="2">
    <source>
        <dbReference type="PROSITE" id="PS50048"/>
    </source>
</evidence>
<dbReference type="CDD" id="cd12148">
    <property type="entry name" value="fungal_TF_MHR"/>
    <property type="match status" value="1"/>
</dbReference>
<sequence>MVYRGKPSRGCANCRKRKIRCDQTVPKCGQCVAWKRPCPGYRSQVDLMFVDQSNQVAEKVRRESPPNATPSPLAPVVSGQSGNLLGFSKRPQPLSQPLDQLAVNFFMANYVGRQANQYQFDYLPDFCQQPGIDRHFHLSIFAVGLAGYATVNNVPELVHTARAKYSSAIREVNLALASEDTAKKDSTLISVMLLGLFEVIMSPSQQALETLVTHLNGAIELAKLRSREQFKTDLGARLFNSLSLNIVITSLMQSNPIPDDFIRLRQYIPDLNDPNKPQPRFLDLMIRWINLMRKIDSGLVAAPSDIQQSCIQLDNDMKYFAATMPPAWQYRVVYTDADPELIYQGCYYLYRGTFVAQLLNNLRLARVRLHKLILTQAIQALHVPTSLSAHLVAQVETSKTIILQLAAEICATVPQLAGYASTDGQDLSMDPDLPSSIPISPQTILKPAIGNSEGHRVGHHFLTLWAGYASLKNRENQQGTPETPKTAGGYQLVWPLFVISQIVITPPAMREWVVNRMRYIAQTLSPDYVKVLQNHLARHGVGANLSFGPGSDLSTVFGTSMHA</sequence>
<reference evidence="3 5" key="1">
    <citation type="journal article" date="2020" name="Stud. Mycol.">
        <title>101 Dothideomycetes genomes: a test case for predicting lifestyles and emergence of pathogens.</title>
        <authorList>
            <person name="Haridas S."/>
            <person name="Albert R."/>
            <person name="Binder M."/>
            <person name="Bloem J."/>
            <person name="Labutti K."/>
            <person name="Salamov A."/>
            <person name="Andreopoulos B."/>
            <person name="Baker S."/>
            <person name="Barry K."/>
            <person name="Bills G."/>
            <person name="Bluhm B."/>
            <person name="Cannon C."/>
            <person name="Castanera R."/>
            <person name="Culley D."/>
            <person name="Daum C."/>
            <person name="Ezra D."/>
            <person name="Gonzalez J."/>
            <person name="Henrissat B."/>
            <person name="Kuo A."/>
            <person name="Liang C."/>
            <person name="Lipzen A."/>
            <person name="Lutzoni F."/>
            <person name="Magnuson J."/>
            <person name="Mondo S."/>
            <person name="Nolan M."/>
            <person name="Ohm R."/>
            <person name="Pangilinan J."/>
            <person name="Park H.-J."/>
            <person name="Ramirez L."/>
            <person name="Alfaro M."/>
            <person name="Sun H."/>
            <person name="Tritt A."/>
            <person name="Yoshinaga Y."/>
            <person name="Zwiers L.-H."/>
            <person name="Turgeon B."/>
            <person name="Goodwin S."/>
            <person name="Spatafora J."/>
            <person name="Crous P."/>
            <person name="Grigoriev I."/>
        </authorList>
    </citation>
    <scope>NUCLEOTIDE SEQUENCE</scope>
    <source>
        <strain evidence="3 5">CBS 304.34</strain>
    </source>
</reference>
<dbReference type="RefSeq" id="XP_033569839.1">
    <property type="nucleotide sequence ID" value="XM_033717173.1"/>
</dbReference>
<evidence type="ECO:0000313" key="5">
    <source>
        <dbReference type="RefSeq" id="XP_033569839.1"/>
    </source>
</evidence>
<name>A0A6A6Y3R7_9PEZI</name>
<protein>
    <recommendedName>
        <fullName evidence="2">Zn(2)-C6 fungal-type domain-containing protein</fullName>
    </recommendedName>
</protein>
<dbReference type="SMART" id="SM00066">
    <property type="entry name" value="GAL4"/>
    <property type="match status" value="1"/>
</dbReference>
<keyword evidence="4" id="KW-1185">Reference proteome</keyword>
<dbReference type="InterPro" id="IPR021858">
    <property type="entry name" value="Fun_TF"/>
</dbReference>
<dbReference type="PROSITE" id="PS50048">
    <property type="entry name" value="ZN2_CY6_FUNGAL_2"/>
    <property type="match status" value="1"/>
</dbReference>
<reference evidence="5" key="3">
    <citation type="submission" date="2025-04" db="UniProtKB">
        <authorList>
            <consortium name="RefSeq"/>
        </authorList>
    </citation>
    <scope>IDENTIFICATION</scope>
    <source>
        <strain evidence="5">CBS 304.34</strain>
    </source>
</reference>
<dbReference type="PANTHER" id="PTHR38791:SF5">
    <property type="entry name" value="TRANSCRIPTION FACTOR DBAG-RELATED"/>
    <property type="match status" value="1"/>
</dbReference>
<dbReference type="PANTHER" id="PTHR38791">
    <property type="entry name" value="ZN(II)2CYS6 TRANSCRIPTION FACTOR (EUROFUNG)-RELATED-RELATED"/>
    <property type="match status" value="1"/>
</dbReference>
<dbReference type="CDD" id="cd00067">
    <property type="entry name" value="GAL4"/>
    <property type="match status" value="1"/>
</dbReference>
<dbReference type="Pfam" id="PF11951">
    <property type="entry name" value="Fungal_trans_2"/>
    <property type="match status" value="1"/>
</dbReference>
<keyword evidence="1" id="KW-0539">Nucleus</keyword>
<proteinExistence type="predicted"/>
<dbReference type="GeneID" id="54458066"/>
<dbReference type="Proteomes" id="UP000504636">
    <property type="component" value="Unplaced"/>
</dbReference>
<feature type="domain" description="Zn(2)-C6 fungal-type" evidence="2">
    <location>
        <begin position="10"/>
        <end position="38"/>
    </location>
</feature>
<evidence type="ECO:0000313" key="4">
    <source>
        <dbReference type="Proteomes" id="UP000504636"/>
    </source>
</evidence>
<gene>
    <name evidence="3 5" type="ORF">BDZ99DRAFT_427842</name>
</gene>
<evidence type="ECO:0000256" key="1">
    <source>
        <dbReference type="ARBA" id="ARBA00023242"/>
    </source>
</evidence>
<dbReference type="InterPro" id="IPR053175">
    <property type="entry name" value="DHMBA_Reg_Transcription_Factor"/>
</dbReference>
<dbReference type="AlphaFoldDB" id="A0A6A6Y3R7"/>
<dbReference type="PROSITE" id="PS00463">
    <property type="entry name" value="ZN2_CY6_FUNGAL_1"/>
    <property type="match status" value="1"/>
</dbReference>
<dbReference type="Gene3D" id="4.10.240.10">
    <property type="entry name" value="Zn(2)-C6 fungal-type DNA-binding domain"/>
    <property type="match status" value="1"/>
</dbReference>